<dbReference type="InterPro" id="IPR011709">
    <property type="entry name" value="DEAD-box_helicase_OB_fold"/>
</dbReference>
<dbReference type="PROSITE" id="PS00690">
    <property type="entry name" value="DEAH_ATP_HELICASE"/>
    <property type="match status" value="1"/>
</dbReference>
<dbReference type="InterPro" id="IPR056328">
    <property type="entry name" value="DSRM_DHX29"/>
</dbReference>
<evidence type="ECO:0000256" key="2">
    <source>
        <dbReference type="ARBA" id="ARBA00022801"/>
    </source>
</evidence>
<dbReference type="Pfam" id="PF24385">
    <property type="entry name" value="DSRM_DHX29"/>
    <property type="match status" value="1"/>
</dbReference>
<dbReference type="PANTHER" id="PTHR18934">
    <property type="entry name" value="ATP-DEPENDENT RNA HELICASE"/>
    <property type="match status" value="1"/>
</dbReference>
<keyword evidence="1" id="KW-0547">Nucleotide-binding</keyword>
<dbReference type="GO" id="GO:0003723">
    <property type="term" value="F:RNA binding"/>
    <property type="evidence" value="ECO:0007669"/>
    <property type="project" value="TreeGrafter"/>
</dbReference>
<evidence type="ECO:0000313" key="9">
    <source>
        <dbReference type="EMBL" id="KAF2838029.1"/>
    </source>
</evidence>
<dbReference type="Pfam" id="PF00271">
    <property type="entry name" value="Helicase_C"/>
    <property type="match status" value="1"/>
</dbReference>
<dbReference type="Pfam" id="PF07717">
    <property type="entry name" value="OB_NTP_bind"/>
    <property type="match status" value="1"/>
</dbReference>
<dbReference type="EMBL" id="MU006097">
    <property type="protein sequence ID" value="KAF2838029.1"/>
    <property type="molecule type" value="Genomic_DNA"/>
</dbReference>
<reference evidence="9" key="1">
    <citation type="journal article" date="2020" name="Stud. Mycol.">
        <title>101 Dothideomycetes genomes: a test case for predicting lifestyles and emergence of pathogens.</title>
        <authorList>
            <person name="Haridas S."/>
            <person name="Albert R."/>
            <person name="Binder M."/>
            <person name="Bloem J."/>
            <person name="Labutti K."/>
            <person name="Salamov A."/>
            <person name="Andreopoulos B."/>
            <person name="Baker S."/>
            <person name="Barry K."/>
            <person name="Bills G."/>
            <person name="Bluhm B."/>
            <person name="Cannon C."/>
            <person name="Castanera R."/>
            <person name="Culley D."/>
            <person name="Daum C."/>
            <person name="Ezra D."/>
            <person name="Gonzalez J."/>
            <person name="Henrissat B."/>
            <person name="Kuo A."/>
            <person name="Liang C."/>
            <person name="Lipzen A."/>
            <person name="Lutzoni F."/>
            <person name="Magnuson J."/>
            <person name="Mondo S."/>
            <person name="Nolan M."/>
            <person name="Ohm R."/>
            <person name="Pangilinan J."/>
            <person name="Park H.-J."/>
            <person name="Ramirez L."/>
            <person name="Alfaro M."/>
            <person name="Sun H."/>
            <person name="Tritt A."/>
            <person name="Yoshinaga Y."/>
            <person name="Zwiers L.-H."/>
            <person name="Turgeon B."/>
            <person name="Goodwin S."/>
            <person name="Spatafora J."/>
            <person name="Crous P."/>
            <person name="Grigoriev I."/>
        </authorList>
    </citation>
    <scope>NUCLEOTIDE SEQUENCE</scope>
    <source>
        <strain evidence="9">CBS 101060</strain>
    </source>
</reference>
<evidence type="ECO:0000259" key="6">
    <source>
        <dbReference type="PROSITE" id="PS50908"/>
    </source>
</evidence>
<dbReference type="InterPro" id="IPR006575">
    <property type="entry name" value="RWD_dom"/>
</dbReference>
<dbReference type="OrthoDB" id="5600252at2759"/>
<dbReference type="CDD" id="cd17917">
    <property type="entry name" value="DEXHc_RHA-like"/>
    <property type="match status" value="1"/>
</dbReference>
<evidence type="ECO:0000256" key="3">
    <source>
        <dbReference type="ARBA" id="ARBA00022806"/>
    </source>
</evidence>
<dbReference type="SUPFAM" id="SSF54495">
    <property type="entry name" value="UBC-like"/>
    <property type="match status" value="1"/>
</dbReference>
<keyword evidence="10" id="KW-1185">Reference proteome</keyword>
<dbReference type="InterPro" id="IPR011545">
    <property type="entry name" value="DEAD/DEAH_box_helicase_dom"/>
</dbReference>
<dbReference type="PROSITE" id="PS51194">
    <property type="entry name" value="HELICASE_CTER"/>
    <property type="match status" value="1"/>
</dbReference>
<evidence type="ECO:0000256" key="1">
    <source>
        <dbReference type="ARBA" id="ARBA00022741"/>
    </source>
</evidence>
<evidence type="ECO:0000256" key="4">
    <source>
        <dbReference type="ARBA" id="ARBA00022840"/>
    </source>
</evidence>
<dbReference type="GO" id="GO:0005524">
    <property type="term" value="F:ATP binding"/>
    <property type="evidence" value="ECO:0007669"/>
    <property type="project" value="UniProtKB-KW"/>
</dbReference>
<proteinExistence type="predicted"/>
<dbReference type="InterPro" id="IPR007502">
    <property type="entry name" value="Helicase-assoc_dom"/>
</dbReference>
<sequence>MPKNPHPPRGDGKKKLAANSNFKEDDASYIVFSNAKGDPKKAKSSNTQQNAASGKGKAKEATPSTEDGPKKPTVREVIGGASWTGKLPVNLLSEHCQKQKWDKPEYTMRNIRGQFSSGVILKNTNPKTKEMTTLPVILLPPDDKKHGQLALQPSAVEARHFAAVYTLFRVCSMKNIHMMLPPNYRDLWKGPFKEMKDEAVANGNAWMYDADPFQARKERDEAVRLKAQARESSEKRTTPDSTERTPGVNGESNRAKHVKPWTGVPKVEMGKRVRAEVQHLVSRDAVWNAHNHRMTPTESKRVVDEIVNLGFRRAHVDEAAEICKDREEVLHWLLVHIPEDDLPAWCLPEGYSTGITMASGNLRRDGIVTRLAAAGYAVEVCEEALDLHEDNESKAATYLQDLLLGLKDGTYDSNLNTCTPLEQDTILDEPDVWAEEQEVLVSIYGDKVTLTSSEICRIKLDTNNQNITGLIELQVRRPSGPYPYVLPIISIHGKLPTYIRLSITKQALKHAQSALLGQQIIFNIVDWLENEISNIIDRPGRLRDVAAVSSLPDSEYRVRESTTTGKQLPPKPVTWVKGSEKSKRILAEWDNRQTTSRQQKMLKARESLPAWALQNDIVNVINNNQVIIISGETGSGKSTQSVQFILDSLIKRELGDCANIICTQPRRISAIGLADRVADERCSTVGQEIGYAIRGESKRSHETKIMFVTTGVLLRQLQTSGAGTDDVAASLANVSHVVIDEVHERSLDVDFLLVLLRDVLRKRRDLRLILMSATLDANIYEKYFIKSATVGKVEIPGRTHLVTDYYLDDIVRMTMFDGPNDEEQEGIDTQLDISGALRRVGMRINYDLIADVVRHIDQELGAAAGGILIFLPGTMEINRTLQALRSIPNLHALPLHASLLPGEQRRVFSSPPAGKRKVVAATNVAETSITIEDIVAVIDTGRVKETSFDPVTNMVKLQETWASRAACKQRRGRAGRVRAGKCYKLYTRNAETSHMVERPDPEIKRVPLEQLCLSVKAMGIQDIAAFLAGALTPPDELAVEGSLKILTSMGAIDGDQLTGLGHHLAMIPADLRCGKLLIYGAIFGSLEACLTIAAILTVRSPFLSPQGKRDAANAVRTSFSKGQGDLIADLRAYEQWSDLRSKGSFRCELRQWCDENFLSPQTLQDISSNRSQYLSSLKDAAFLPLNYSSTNNSFYGSYNRHNGNGTLLRALIAGSFHPQIARIQFPETKYLASVSGTVAQDPEARQIKYFTRDSGRVFIHPSSTLFSAQTYPNNSAFVSYFSKIATSKVFVRDLTPFNAYSLLLFCGGVQLDTMGRGLLVDGWVRLRGWARIGVLVSRLRMMLDEVLARKLEDPGSEFGGGEIVDVVRRLVELDGMDR</sequence>
<dbReference type="CDD" id="cd23827">
    <property type="entry name" value="RWD_YLR419W-like"/>
    <property type="match status" value="1"/>
</dbReference>
<keyword evidence="3 9" id="KW-0347">Helicase</keyword>
<feature type="domain" description="RWD" evidence="6">
    <location>
        <begin position="435"/>
        <end position="535"/>
    </location>
</feature>
<dbReference type="Pfam" id="PF05773">
    <property type="entry name" value="RWD"/>
    <property type="match status" value="1"/>
</dbReference>
<feature type="domain" description="Helicase ATP-binding" evidence="7">
    <location>
        <begin position="618"/>
        <end position="793"/>
    </location>
</feature>
<dbReference type="CDD" id="cd18791">
    <property type="entry name" value="SF2_C_RHA"/>
    <property type="match status" value="1"/>
</dbReference>
<dbReference type="FunFam" id="3.40.50.300:FF:000868">
    <property type="entry name" value="DEAD/DEAH box helicase, putative"/>
    <property type="match status" value="1"/>
</dbReference>
<dbReference type="InterPro" id="IPR002464">
    <property type="entry name" value="DNA/RNA_helicase_DEAH_CS"/>
</dbReference>
<dbReference type="Pfam" id="PF26026">
    <property type="entry name" value="RNA_hel_CTD"/>
    <property type="match status" value="1"/>
</dbReference>
<dbReference type="PANTHER" id="PTHR18934:SF267">
    <property type="entry name" value="ATP-DEPENDENT RNA HELICASE YLR419W-RELATED"/>
    <property type="match status" value="1"/>
</dbReference>
<dbReference type="InterPro" id="IPR014001">
    <property type="entry name" value="Helicase_ATP-bd"/>
</dbReference>
<dbReference type="InterPro" id="IPR027417">
    <property type="entry name" value="P-loop_NTPase"/>
</dbReference>
<evidence type="ECO:0000259" key="8">
    <source>
        <dbReference type="PROSITE" id="PS51194"/>
    </source>
</evidence>
<feature type="region of interest" description="Disordered" evidence="5">
    <location>
        <begin position="1"/>
        <end position="21"/>
    </location>
</feature>
<dbReference type="Proteomes" id="UP000799429">
    <property type="component" value="Unassembled WGS sequence"/>
</dbReference>
<dbReference type="Gene3D" id="3.40.50.300">
    <property type="entry name" value="P-loop containing nucleotide triphosphate hydrolases"/>
    <property type="match status" value="2"/>
</dbReference>
<dbReference type="PROSITE" id="PS51192">
    <property type="entry name" value="HELICASE_ATP_BIND_1"/>
    <property type="match status" value="1"/>
</dbReference>
<feature type="domain" description="Helicase C-terminal" evidence="8">
    <location>
        <begin position="855"/>
        <end position="1019"/>
    </location>
</feature>
<keyword evidence="4" id="KW-0067">ATP-binding</keyword>
<feature type="region of interest" description="Disordered" evidence="5">
    <location>
        <begin position="219"/>
        <end position="256"/>
    </location>
</feature>
<dbReference type="Gene3D" id="1.20.120.1080">
    <property type="match status" value="1"/>
</dbReference>
<dbReference type="SUPFAM" id="SSF52540">
    <property type="entry name" value="P-loop containing nucleoside triphosphate hydrolases"/>
    <property type="match status" value="1"/>
</dbReference>
<dbReference type="SMART" id="SM00487">
    <property type="entry name" value="DEXDc"/>
    <property type="match status" value="1"/>
</dbReference>
<dbReference type="SMART" id="SM00490">
    <property type="entry name" value="HELICc"/>
    <property type="match status" value="1"/>
</dbReference>
<keyword evidence="2" id="KW-0378">Hydrolase</keyword>
<dbReference type="InterPro" id="IPR001650">
    <property type="entry name" value="Helicase_C-like"/>
</dbReference>
<dbReference type="Pfam" id="PF21010">
    <property type="entry name" value="HA2_C"/>
    <property type="match status" value="1"/>
</dbReference>
<dbReference type="Pfam" id="PF00270">
    <property type="entry name" value="DEAD"/>
    <property type="match status" value="1"/>
</dbReference>
<gene>
    <name evidence="9" type="ORF">M501DRAFT_1058226</name>
</gene>
<name>A0A9P4S8M4_9PEZI</name>
<comment type="caution">
    <text evidence="9">The sequence shown here is derived from an EMBL/GenBank/DDBJ whole genome shotgun (WGS) entry which is preliminary data.</text>
</comment>
<protein>
    <submittedName>
        <fullName evidence="9">ATP-dependent RNA helicase-like protein A</fullName>
    </submittedName>
</protein>
<dbReference type="GO" id="GO:0016787">
    <property type="term" value="F:hydrolase activity"/>
    <property type="evidence" value="ECO:0007669"/>
    <property type="project" value="UniProtKB-KW"/>
</dbReference>
<dbReference type="InterPro" id="IPR009060">
    <property type="entry name" value="UBA-like_sf"/>
</dbReference>
<dbReference type="InterPro" id="IPR016135">
    <property type="entry name" value="UBQ-conjugating_enzyme/RWD"/>
</dbReference>
<dbReference type="Gene3D" id="3.10.110.10">
    <property type="entry name" value="Ubiquitin Conjugating Enzyme"/>
    <property type="match status" value="1"/>
</dbReference>
<dbReference type="InterPro" id="IPR059023">
    <property type="entry name" value="RNA_hel_CTD"/>
</dbReference>
<dbReference type="GO" id="GO:0004386">
    <property type="term" value="F:helicase activity"/>
    <property type="evidence" value="ECO:0007669"/>
    <property type="project" value="UniProtKB-KW"/>
</dbReference>
<dbReference type="FunFam" id="3.40.50.300:FF:001214">
    <property type="entry name" value="DExH-box ATP-dependent RNA helicase"/>
    <property type="match status" value="1"/>
</dbReference>
<dbReference type="PROSITE" id="PS50908">
    <property type="entry name" value="RWD"/>
    <property type="match status" value="1"/>
</dbReference>
<feature type="region of interest" description="Disordered" evidence="5">
    <location>
        <begin position="33"/>
        <end position="74"/>
    </location>
</feature>
<dbReference type="SUPFAM" id="SSF46934">
    <property type="entry name" value="UBA-like"/>
    <property type="match status" value="1"/>
</dbReference>
<dbReference type="SMART" id="SM00847">
    <property type="entry name" value="HA2"/>
    <property type="match status" value="1"/>
</dbReference>
<evidence type="ECO:0000313" key="10">
    <source>
        <dbReference type="Proteomes" id="UP000799429"/>
    </source>
</evidence>
<accession>A0A9P4S8M4</accession>
<evidence type="ECO:0000259" key="7">
    <source>
        <dbReference type="PROSITE" id="PS51192"/>
    </source>
</evidence>
<evidence type="ECO:0000256" key="5">
    <source>
        <dbReference type="SAM" id="MobiDB-lite"/>
    </source>
</evidence>
<feature type="compositionally biased region" description="Basic and acidic residues" evidence="5">
    <location>
        <begin position="219"/>
        <end position="243"/>
    </location>
</feature>
<dbReference type="GO" id="GO:1990904">
    <property type="term" value="C:ribonucleoprotein complex"/>
    <property type="evidence" value="ECO:0007669"/>
    <property type="project" value="UniProtKB-ARBA"/>
</dbReference>
<organism evidence="9 10">
    <name type="scientific">Patellaria atrata CBS 101060</name>
    <dbReference type="NCBI Taxonomy" id="1346257"/>
    <lineage>
        <taxon>Eukaryota</taxon>
        <taxon>Fungi</taxon>
        <taxon>Dikarya</taxon>
        <taxon>Ascomycota</taxon>
        <taxon>Pezizomycotina</taxon>
        <taxon>Dothideomycetes</taxon>
        <taxon>Dothideomycetes incertae sedis</taxon>
        <taxon>Patellariales</taxon>
        <taxon>Patellariaceae</taxon>
        <taxon>Patellaria</taxon>
    </lineage>
</organism>